<dbReference type="HOGENOM" id="CLU_2103143_0_0_1"/>
<dbReference type="AlphaFoldDB" id="J3LNX5"/>
<dbReference type="EnsemblPlants" id="OB03G27510.1">
    <property type="protein sequence ID" value="OB03G27510.1"/>
    <property type="gene ID" value="OB03G27510"/>
</dbReference>
<dbReference type="Gramene" id="OB03G27510.1">
    <property type="protein sequence ID" value="OB03G27510.1"/>
    <property type="gene ID" value="OB03G27510"/>
</dbReference>
<sequence length="116" mass="13110">WISRLVAEDFSRGCREDREDRFCVECLAAFCGHCCGGHLHLGHEVVRVGEDREGARASRRSGSRKDSFCMDCAAAFSSALCDHHDGHETVRIVLHEGRYCVRCTDSEPWFEEFDGV</sequence>
<reference evidence="1" key="2">
    <citation type="submission" date="2013-04" db="UniProtKB">
        <authorList>
            <consortium name="EnsemblPlants"/>
        </authorList>
    </citation>
    <scope>IDENTIFICATION</scope>
</reference>
<accession>J3LNX5</accession>
<keyword evidence="2" id="KW-1185">Reference proteome</keyword>
<proteinExistence type="predicted"/>
<dbReference type="OMA" id="HFARCTG"/>
<evidence type="ECO:0000313" key="2">
    <source>
        <dbReference type="Proteomes" id="UP000006038"/>
    </source>
</evidence>
<name>J3LNX5_ORYBR</name>
<protein>
    <submittedName>
        <fullName evidence="1">Uncharacterized protein</fullName>
    </submittedName>
</protein>
<dbReference type="Proteomes" id="UP000006038">
    <property type="component" value="Chromosome 3"/>
</dbReference>
<evidence type="ECO:0000313" key="1">
    <source>
        <dbReference type="EnsemblPlants" id="OB03G27510.1"/>
    </source>
</evidence>
<reference evidence="1" key="1">
    <citation type="journal article" date="2013" name="Nat. Commun.">
        <title>Whole-genome sequencing of Oryza brachyantha reveals mechanisms underlying Oryza genome evolution.</title>
        <authorList>
            <person name="Chen J."/>
            <person name="Huang Q."/>
            <person name="Gao D."/>
            <person name="Wang J."/>
            <person name="Lang Y."/>
            <person name="Liu T."/>
            <person name="Li B."/>
            <person name="Bai Z."/>
            <person name="Luis Goicoechea J."/>
            <person name="Liang C."/>
            <person name="Chen C."/>
            <person name="Zhang W."/>
            <person name="Sun S."/>
            <person name="Liao Y."/>
            <person name="Zhang X."/>
            <person name="Yang L."/>
            <person name="Song C."/>
            <person name="Wang M."/>
            <person name="Shi J."/>
            <person name="Liu G."/>
            <person name="Liu J."/>
            <person name="Zhou H."/>
            <person name="Zhou W."/>
            <person name="Yu Q."/>
            <person name="An N."/>
            <person name="Chen Y."/>
            <person name="Cai Q."/>
            <person name="Wang B."/>
            <person name="Liu B."/>
            <person name="Min J."/>
            <person name="Huang Y."/>
            <person name="Wu H."/>
            <person name="Li Z."/>
            <person name="Zhang Y."/>
            <person name="Yin Y."/>
            <person name="Song W."/>
            <person name="Jiang J."/>
            <person name="Jackson S.A."/>
            <person name="Wing R.A."/>
            <person name="Wang J."/>
            <person name="Chen M."/>
        </authorList>
    </citation>
    <scope>NUCLEOTIDE SEQUENCE [LARGE SCALE GENOMIC DNA]</scope>
    <source>
        <strain evidence="1">cv. IRGC 101232</strain>
    </source>
</reference>
<dbReference type="eggNOG" id="ENOG502R4ME">
    <property type="taxonomic scope" value="Eukaryota"/>
</dbReference>
<organism evidence="1">
    <name type="scientific">Oryza brachyantha</name>
    <name type="common">malo sina</name>
    <dbReference type="NCBI Taxonomy" id="4533"/>
    <lineage>
        <taxon>Eukaryota</taxon>
        <taxon>Viridiplantae</taxon>
        <taxon>Streptophyta</taxon>
        <taxon>Embryophyta</taxon>
        <taxon>Tracheophyta</taxon>
        <taxon>Spermatophyta</taxon>
        <taxon>Magnoliopsida</taxon>
        <taxon>Liliopsida</taxon>
        <taxon>Poales</taxon>
        <taxon>Poaceae</taxon>
        <taxon>BOP clade</taxon>
        <taxon>Oryzoideae</taxon>
        <taxon>Oryzeae</taxon>
        <taxon>Oryzinae</taxon>
        <taxon>Oryza</taxon>
    </lineage>
</organism>